<evidence type="ECO:0000256" key="1">
    <source>
        <dbReference type="ARBA" id="ARBA00023224"/>
    </source>
</evidence>
<dbReference type="RefSeq" id="WP_066883354.1">
    <property type="nucleotide sequence ID" value="NZ_LODL01000021.1"/>
</dbReference>
<dbReference type="InterPro" id="IPR035965">
    <property type="entry name" value="PAS-like_dom_sf"/>
</dbReference>
<sequence length="438" mass="48179">MFCRKHLQKITELERQLSHAQAQQHALDRSTAVIELALDGSIIRANDNFCSTMGYTPAELTGQHHRMLCDEAFAGSREYADLWTRLRTGDYFRGTIKRRHKSGREIWLEASYNPVLDERGQVKMVVKLATDVTRQVEEASRMQAMVQAIERSMALIEFSLDGVVLRANDNFLRTMGYSQQEVIGRHHRIFCPADYAASSAYANFWAALGRGEINAGQFSRLDRQGREVWLEASYNPVFGPDGKVTKVVKFATDITAQIQRHQAEKQSVGTAYEVAQETRQISQNGENIILATIAKMQSITAIVEQSANLVDALGAQTTRITSIVNTIKEIADQTNLLALNAAIEAARAGESGRGFAVVADEVRKLAERTGKSTGEISQMIQGIQAETASVGNSMSRGLSEVASGVDLANEAGTSIQQIRNGATRVVEVIQELSETVAN</sequence>
<comment type="caution">
    <text evidence="8">The sequence shown here is derived from an EMBL/GenBank/DDBJ whole genome shotgun (WGS) entry which is preliminary data.</text>
</comment>
<feature type="domain" description="PAC" evidence="7">
    <location>
        <begin position="92"/>
        <end position="144"/>
    </location>
</feature>
<dbReference type="Gene3D" id="3.30.450.20">
    <property type="entry name" value="PAS domain"/>
    <property type="match status" value="2"/>
</dbReference>
<dbReference type="GO" id="GO:0006935">
    <property type="term" value="P:chemotaxis"/>
    <property type="evidence" value="ECO:0007669"/>
    <property type="project" value="InterPro"/>
</dbReference>
<dbReference type="SUPFAM" id="SSF58104">
    <property type="entry name" value="Methyl-accepting chemotaxis protein (MCP) signaling domain"/>
    <property type="match status" value="1"/>
</dbReference>
<dbReference type="PROSITE" id="PS50112">
    <property type="entry name" value="PAS"/>
    <property type="match status" value="1"/>
</dbReference>
<dbReference type="PANTHER" id="PTHR32089:SF112">
    <property type="entry name" value="LYSOZYME-LIKE PROTEIN-RELATED"/>
    <property type="match status" value="1"/>
</dbReference>
<reference evidence="8 9" key="1">
    <citation type="submission" date="2015-12" db="EMBL/GenBank/DDBJ databases">
        <title>Nitrous oxide reduction kinetics distinguish bacteria harboring typical versus atypical NosZ.</title>
        <authorList>
            <person name="Yoon S."/>
            <person name="Nissen S."/>
            <person name="Park D."/>
            <person name="Sanford R.A."/>
            <person name="Loeffler F.E."/>
        </authorList>
    </citation>
    <scope>NUCLEOTIDE SEQUENCE [LARGE SCALE GENOMIC DNA]</scope>
    <source>
        <strain evidence="8 9">ATCC BAA-841</strain>
    </source>
</reference>
<evidence type="ECO:0000256" key="4">
    <source>
        <dbReference type="SAM" id="Coils"/>
    </source>
</evidence>
<organism evidence="8 9">
    <name type="scientific">Dechloromonas denitrificans</name>
    <dbReference type="NCBI Taxonomy" id="281362"/>
    <lineage>
        <taxon>Bacteria</taxon>
        <taxon>Pseudomonadati</taxon>
        <taxon>Pseudomonadota</taxon>
        <taxon>Betaproteobacteria</taxon>
        <taxon>Rhodocyclales</taxon>
        <taxon>Azonexaceae</taxon>
        <taxon>Dechloromonas</taxon>
    </lineage>
</organism>
<dbReference type="GO" id="GO:0007165">
    <property type="term" value="P:signal transduction"/>
    <property type="evidence" value="ECO:0007669"/>
    <property type="project" value="UniProtKB-KW"/>
</dbReference>
<evidence type="ECO:0000313" key="9">
    <source>
        <dbReference type="Proteomes" id="UP000070186"/>
    </source>
</evidence>
<dbReference type="PROSITE" id="PS50111">
    <property type="entry name" value="CHEMOTAXIS_TRANSDUC_2"/>
    <property type="match status" value="1"/>
</dbReference>
<dbReference type="SUPFAM" id="SSF55785">
    <property type="entry name" value="PYP-like sensor domain (PAS domain)"/>
    <property type="match status" value="2"/>
</dbReference>
<name>A0A133XGK6_9RHOO</name>
<dbReference type="STRING" id="281362.AT959_11925"/>
<keyword evidence="4" id="KW-0175">Coiled coil</keyword>
<dbReference type="InterPro" id="IPR013655">
    <property type="entry name" value="PAS_fold_3"/>
</dbReference>
<dbReference type="PROSITE" id="PS50113">
    <property type="entry name" value="PAC"/>
    <property type="match status" value="2"/>
</dbReference>
<dbReference type="Pfam" id="PF08447">
    <property type="entry name" value="PAS_3"/>
    <property type="match status" value="2"/>
</dbReference>
<gene>
    <name evidence="8" type="ORF">AT959_11925</name>
</gene>
<dbReference type="PRINTS" id="PR00260">
    <property type="entry name" value="CHEMTRNSDUCR"/>
</dbReference>
<evidence type="ECO:0000256" key="3">
    <source>
        <dbReference type="PROSITE-ProRule" id="PRU00284"/>
    </source>
</evidence>
<dbReference type="SMART" id="SM00283">
    <property type="entry name" value="MA"/>
    <property type="match status" value="1"/>
</dbReference>
<dbReference type="SMART" id="SM00091">
    <property type="entry name" value="PAS"/>
    <property type="match status" value="2"/>
</dbReference>
<evidence type="ECO:0000256" key="2">
    <source>
        <dbReference type="ARBA" id="ARBA00029447"/>
    </source>
</evidence>
<keyword evidence="1 3" id="KW-0807">Transducer</keyword>
<dbReference type="Pfam" id="PF00015">
    <property type="entry name" value="MCPsignal"/>
    <property type="match status" value="1"/>
</dbReference>
<comment type="similarity">
    <text evidence="2">Belongs to the methyl-accepting chemotaxis (MCP) protein family.</text>
</comment>
<feature type="domain" description="PAC" evidence="7">
    <location>
        <begin position="214"/>
        <end position="266"/>
    </location>
</feature>
<feature type="domain" description="Methyl-accepting transducer" evidence="5">
    <location>
        <begin position="266"/>
        <end position="438"/>
    </location>
</feature>
<dbReference type="InterPro" id="IPR000014">
    <property type="entry name" value="PAS"/>
</dbReference>
<dbReference type="SMART" id="SM00086">
    <property type="entry name" value="PAC"/>
    <property type="match status" value="2"/>
</dbReference>
<dbReference type="InterPro" id="IPR000700">
    <property type="entry name" value="PAS-assoc_C"/>
</dbReference>
<evidence type="ECO:0000259" key="7">
    <source>
        <dbReference type="PROSITE" id="PS50113"/>
    </source>
</evidence>
<accession>A0A133XGK6</accession>
<keyword evidence="9" id="KW-1185">Reference proteome</keyword>
<dbReference type="Proteomes" id="UP000070186">
    <property type="component" value="Unassembled WGS sequence"/>
</dbReference>
<dbReference type="NCBIfam" id="TIGR00229">
    <property type="entry name" value="sensory_box"/>
    <property type="match status" value="2"/>
</dbReference>
<dbReference type="CDD" id="cd11386">
    <property type="entry name" value="MCP_signal"/>
    <property type="match status" value="1"/>
</dbReference>
<protein>
    <submittedName>
        <fullName evidence="8">Chemotaxis protein</fullName>
    </submittedName>
</protein>
<dbReference type="GO" id="GO:0004888">
    <property type="term" value="F:transmembrane signaling receptor activity"/>
    <property type="evidence" value="ECO:0007669"/>
    <property type="project" value="InterPro"/>
</dbReference>
<dbReference type="InterPro" id="IPR001610">
    <property type="entry name" value="PAC"/>
</dbReference>
<dbReference type="Gene3D" id="1.10.287.950">
    <property type="entry name" value="Methyl-accepting chemotaxis protein"/>
    <property type="match status" value="1"/>
</dbReference>
<dbReference type="AlphaFoldDB" id="A0A133XGK6"/>
<evidence type="ECO:0000259" key="5">
    <source>
        <dbReference type="PROSITE" id="PS50111"/>
    </source>
</evidence>
<feature type="domain" description="PAS" evidence="6">
    <location>
        <begin position="138"/>
        <end position="194"/>
    </location>
</feature>
<dbReference type="CDD" id="cd00130">
    <property type="entry name" value="PAS"/>
    <property type="match status" value="2"/>
</dbReference>
<feature type="coiled-coil region" evidence="4">
    <location>
        <begin position="3"/>
        <end position="30"/>
    </location>
</feature>
<dbReference type="InterPro" id="IPR004089">
    <property type="entry name" value="MCPsignal_dom"/>
</dbReference>
<dbReference type="EMBL" id="LODL01000021">
    <property type="protein sequence ID" value="KXB30080.1"/>
    <property type="molecule type" value="Genomic_DNA"/>
</dbReference>
<dbReference type="InterPro" id="IPR004090">
    <property type="entry name" value="Chemotax_Me-accpt_rcpt"/>
</dbReference>
<evidence type="ECO:0000259" key="6">
    <source>
        <dbReference type="PROSITE" id="PS50112"/>
    </source>
</evidence>
<proteinExistence type="inferred from homology"/>
<dbReference type="GO" id="GO:0016020">
    <property type="term" value="C:membrane"/>
    <property type="evidence" value="ECO:0007669"/>
    <property type="project" value="InterPro"/>
</dbReference>
<evidence type="ECO:0000313" key="8">
    <source>
        <dbReference type="EMBL" id="KXB30080.1"/>
    </source>
</evidence>
<dbReference type="PANTHER" id="PTHR32089">
    <property type="entry name" value="METHYL-ACCEPTING CHEMOTAXIS PROTEIN MCPB"/>
    <property type="match status" value="1"/>
</dbReference>